<accession>A0AC58U6K8</accession>
<dbReference type="RefSeq" id="XP_075105119.1">
    <property type="nucleotide sequence ID" value="XM_075249018.1"/>
</dbReference>
<reference evidence="1" key="1">
    <citation type="journal article" date="2014" name="Nat. Commun.">
        <title>The tobacco genome sequence and its comparison with those of tomato and potato.</title>
        <authorList>
            <person name="Sierro N."/>
            <person name="Battey J.N."/>
            <person name="Ouadi S."/>
            <person name="Bakaher N."/>
            <person name="Bovet L."/>
            <person name="Willig A."/>
            <person name="Goepfert S."/>
            <person name="Peitsch M.C."/>
            <person name="Ivanov N.V."/>
        </authorList>
    </citation>
    <scope>NUCLEOTIDE SEQUENCE [LARGE SCALE GENOMIC DNA]</scope>
</reference>
<proteinExistence type="predicted"/>
<evidence type="ECO:0000313" key="2">
    <source>
        <dbReference type="RefSeq" id="XP_075105119.1"/>
    </source>
</evidence>
<sequence length="270" mass="31396">MAMCIIDYLREWGLKKIFTVTVDNASSNDVTVEKLSDKLDDWGTNSMNGQHLHVRCISHIVNLIVKNSLKESGISIARVRCTVRYIRQSPARLRKFQECCESENIVKKSLCLDVPTRWNFTYLMLSKAIEYERAIKEYSDRDTGLSRYLMFDAISDGKPVGMLTRTDRDDVSRSLYVTSNAHFLEIGQVAIYLNRLITTEDELLSEMTSSMWKKFEKYWGKPKKMNKMIFIACVLDPRYKFTTVSFVLEKMFGDEGKIIERGSYLYEFIV</sequence>
<evidence type="ECO:0000313" key="1">
    <source>
        <dbReference type="Proteomes" id="UP000790787"/>
    </source>
</evidence>
<protein>
    <submittedName>
        <fullName evidence="2">Zinc finger BED domain-containing protein RICESLEEPER 2-like</fullName>
    </submittedName>
</protein>
<gene>
    <name evidence="2" type="primary">LOC142179328</name>
</gene>
<reference evidence="2" key="2">
    <citation type="submission" date="2025-08" db="UniProtKB">
        <authorList>
            <consortium name="RefSeq"/>
        </authorList>
    </citation>
    <scope>IDENTIFICATION</scope>
    <source>
        <tissue evidence="2">Leaf</tissue>
    </source>
</reference>
<keyword evidence="1" id="KW-1185">Reference proteome</keyword>
<organism evidence="1 2">
    <name type="scientific">Nicotiana tabacum</name>
    <name type="common">Common tobacco</name>
    <dbReference type="NCBI Taxonomy" id="4097"/>
    <lineage>
        <taxon>Eukaryota</taxon>
        <taxon>Viridiplantae</taxon>
        <taxon>Streptophyta</taxon>
        <taxon>Embryophyta</taxon>
        <taxon>Tracheophyta</taxon>
        <taxon>Spermatophyta</taxon>
        <taxon>Magnoliopsida</taxon>
        <taxon>eudicotyledons</taxon>
        <taxon>Gunneridae</taxon>
        <taxon>Pentapetalae</taxon>
        <taxon>asterids</taxon>
        <taxon>lamiids</taxon>
        <taxon>Solanales</taxon>
        <taxon>Solanaceae</taxon>
        <taxon>Nicotianoideae</taxon>
        <taxon>Nicotianeae</taxon>
        <taxon>Nicotiana</taxon>
    </lineage>
</organism>
<name>A0AC58U6K8_TOBAC</name>
<dbReference type="Proteomes" id="UP000790787">
    <property type="component" value="Chromosome 3"/>
</dbReference>